<sequence>MSYWHRYYRPDLLGWKVTRISDPSEVPQQDVIWLADEPTGLDPTGMFYMEYDPNLAKPLKFTTDLPGVAAGDAGATYVPVSTSKDFKVVAADGVPPYSYQWKKISGGQTSNVTNANGYSGATTDTLTISNYTAATHNADYFVTITDSIGQTLDSQRVRTKVAISLSTNLSASATWTVGTSASLVVAANPQTGLAPYSYQWYKDGAPISGATSATYTKASPVAGDAGEYWCVATSSNTNPPKTVESIHCTVTVNPAA</sequence>
<proteinExistence type="predicted"/>
<dbReference type="InterPro" id="IPR013783">
    <property type="entry name" value="Ig-like_fold"/>
</dbReference>
<evidence type="ECO:0000313" key="3">
    <source>
        <dbReference type="Proteomes" id="UP000297046"/>
    </source>
</evidence>
<feature type="domain" description="Immunoglobulin" evidence="1">
    <location>
        <begin position="170"/>
        <end position="253"/>
    </location>
</feature>
<feature type="domain" description="Immunoglobulin" evidence="1">
    <location>
        <begin position="73"/>
        <end position="162"/>
    </location>
</feature>
<evidence type="ECO:0000313" key="2">
    <source>
        <dbReference type="EMBL" id="QBZ71577.1"/>
    </source>
</evidence>
<protein>
    <recommendedName>
        <fullName evidence="1">Immunoglobulin domain-containing protein</fullName>
    </recommendedName>
</protein>
<dbReference type="KEGG" id="vg:55013150"/>
<dbReference type="InterPro" id="IPR036179">
    <property type="entry name" value="Ig-like_dom_sf"/>
</dbReference>
<name>A0A4D6DYW0_9CAUD</name>
<dbReference type="SUPFAM" id="SSF48726">
    <property type="entry name" value="Immunoglobulin"/>
    <property type="match status" value="2"/>
</dbReference>
<organism evidence="2 3">
    <name type="scientific">Escherichia phage Sortsne</name>
    <dbReference type="NCBI Taxonomy" id="2562456"/>
    <lineage>
        <taxon>Viruses</taxon>
        <taxon>Duplodnaviria</taxon>
        <taxon>Heunggongvirae</taxon>
        <taxon>Uroviricota</taxon>
        <taxon>Caudoviricetes</taxon>
        <taxon>Sortsnevirus</taxon>
        <taxon>Sortsnevirus sortsne</taxon>
    </lineage>
</organism>
<keyword evidence="3" id="KW-1185">Reference proteome</keyword>
<dbReference type="InterPro" id="IPR003599">
    <property type="entry name" value="Ig_sub"/>
</dbReference>
<dbReference type="Gene3D" id="2.60.40.10">
    <property type="entry name" value="Immunoglobulins"/>
    <property type="match status" value="2"/>
</dbReference>
<evidence type="ECO:0000259" key="1">
    <source>
        <dbReference type="SMART" id="SM00409"/>
    </source>
</evidence>
<dbReference type="SMART" id="SM00409">
    <property type="entry name" value="IG"/>
    <property type="match status" value="2"/>
</dbReference>
<dbReference type="GeneID" id="55013150"/>
<reference evidence="3" key="1">
    <citation type="submission" date="2019-03" db="EMBL/GenBank/DDBJ databases">
        <authorList>
            <person name="Olsen N.S."/>
            <person name="Kot W."/>
            <person name="Hansen L.H."/>
        </authorList>
    </citation>
    <scope>NUCLEOTIDE SEQUENCE [LARGE SCALE GENOMIC DNA]</scope>
</reference>
<accession>A0A4D6DYW0</accession>
<dbReference type="EMBL" id="MK651787">
    <property type="protein sequence ID" value="QBZ71577.1"/>
    <property type="molecule type" value="Genomic_DNA"/>
</dbReference>
<dbReference type="Proteomes" id="UP000297046">
    <property type="component" value="Segment"/>
</dbReference>
<dbReference type="RefSeq" id="YP_009821665.1">
    <property type="nucleotide sequence ID" value="NC_048178.1"/>
</dbReference>